<comment type="caution">
    <text evidence="1">The sequence shown here is derived from an EMBL/GenBank/DDBJ whole genome shotgun (WGS) entry which is preliminary data.</text>
</comment>
<sequence>MRLDIHVHTSERSPCSFVPAREAINRAKESQLDGLILTDHNYTWRQDDLDKLREDSDRGLLILSGQEYDGCGQHFLVFGLPIVSGIFLNPQDLVQAVHDQGGMIIVAHPFDPPIRWNLERIKEMGFDGIELYNACRTAPTQVQIQEAGSLGLATLGGSDYHGWEGMPSLGTCYTSLEGDCQDLDSFLLAVRNLKVQAHFSSPYRLRTVSS</sequence>
<dbReference type="PANTHER" id="PTHR42924">
    <property type="entry name" value="EXONUCLEASE"/>
    <property type="match status" value="1"/>
</dbReference>
<evidence type="ECO:0000313" key="1">
    <source>
        <dbReference type="EMBL" id="MBI4596694.1"/>
    </source>
</evidence>
<proteinExistence type="predicted"/>
<dbReference type="AlphaFoldDB" id="A0A933GPY8"/>
<dbReference type="EMBL" id="JACQWF010000432">
    <property type="protein sequence ID" value="MBI4596694.1"/>
    <property type="molecule type" value="Genomic_DNA"/>
</dbReference>
<dbReference type="GO" id="GO:0004534">
    <property type="term" value="F:5'-3' RNA exonuclease activity"/>
    <property type="evidence" value="ECO:0007669"/>
    <property type="project" value="TreeGrafter"/>
</dbReference>
<organism evidence="1 2">
    <name type="scientific">Tectimicrobiota bacterium</name>
    <dbReference type="NCBI Taxonomy" id="2528274"/>
    <lineage>
        <taxon>Bacteria</taxon>
        <taxon>Pseudomonadati</taxon>
        <taxon>Nitrospinota/Tectimicrobiota group</taxon>
        <taxon>Candidatus Tectimicrobiota</taxon>
    </lineage>
</organism>
<dbReference type="Proteomes" id="UP000772181">
    <property type="component" value="Unassembled WGS sequence"/>
</dbReference>
<evidence type="ECO:0008006" key="3">
    <source>
        <dbReference type="Google" id="ProtNLM"/>
    </source>
</evidence>
<reference evidence="1" key="1">
    <citation type="submission" date="2020-07" db="EMBL/GenBank/DDBJ databases">
        <title>Huge and variable diversity of episymbiotic CPR bacteria and DPANN archaea in groundwater ecosystems.</title>
        <authorList>
            <person name="He C.Y."/>
            <person name="Keren R."/>
            <person name="Whittaker M."/>
            <person name="Farag I.F."/>
            <person name="Doudna J."/>
            <person name="Cate J.H.D."/>
            <person name="Banfield J.F."/>
        </authorList>
    </citation>
    <scope>NUCLEOTIDE SEQUENCE</scope>
    <source>
        <strain evidence="1">NC_groundwater_1482_Ag_S-0.65um_47_24</strain>
    </source>
</reference>
<dbReference type="PANTHER" id="PTHR42924:SF3">
    <property type="entry name" value="POLYMERASE_HISTIDINOL PHOSPHATASE N-TERMINAL DOMAIN-CONTAINING PROTEIN"/>
    <property type="match status" value="1"/>
</dbReference>
<dbReference type="Gene3D" id="3.20.20.140">
    <property type="entry name" value="Metal-dependent hydrolases"/>
    <property type="match status" value="1"/>
</dbReference>
<evidence type="ECO:0000313" key="2">
    <source>
        <dbReference type="Proteomes" id="UP000772181"/>
    </source>
</evidence>
<dbReference type="GO" id="GO:0035312">
    <property type="term" value="F:5'-3' DNA exonuclease activity"/>
    <property type="evidence" value="ECO:0007669"/>
    <property type="project" value="TreeGrafter"/>
</dbReference>
<dbReference type="InterPro" id="IPR052018">
    <property type="entry name" value="PHP_domain"/>
</dbReference>
<accession>A0A933GPY8</accession>
<dbReference type="SUPFAM" id="SSF89550">
    <property type="entry name" value="PHP domain-like"/>
    <property type="match status" value="1"/>
</dbReference>
<dbReference type="InterPro" id="IPR016195">
    <property type="entry name" value="Pol/histidinol_Pase-like"/>
</dbReference>
<protein>
    <recommendedName>
        <fullName evidence="3">Polymerase/histidinol phosphatase N-terminal domain-containing protein</fullName>
    </recommendedName>
</protein>
<gene>
    <name evidence="1" type="ORF">HY730_10040</name>
</gene>
<name>A0A933GPY8_UNCTE</name>
<dbReference type="CDD" id="cd07432">
    <property type="entry name" value="PHP_HisPPase"/>
    <property type="match status" value="1"/>
</dbReference>